<feature type="compositionally biased region" description="Polar residues" evidence="11">
    <location>
        <begin position="1"/>
        <end position="11"/>
    </location>
</feature>
<dbReference type="InterPro" id="IPR059000">
    <property type="entry name" value="ATPase_P-type_domA"/>
</dbReference>
<accession>A0A1L9B3Z9</accession>
<evidence type="ECO:0000313" key="14">
    <source>
        <dbReference type="EMBL" id="OJH36956.1"/>
    </source>
</evidence>
<keyword evidence="6" id="KW-0067">ATP-binding</keyword>
<dbReference type="Gene3D" id="3.40.1110.10">
    <property type="entry name" value="Calcium-transporting ATPase, cytoplasmic domain N"/>
    <property type="match status" value="1"/>
</dbReference>
<dbReference type="Gene3D" id="2.70.150.10">
    <property type="entry name" value="Calcium-transporting ATPase, cytoplasmic transduction domain A"/>
    <property type="match status" value="1"/>
</dbReference>
<evidence type="ECO:0000256" key="5">
    <source>
        <dbReference type="ARBA" id="ARBA00022741"/>
    </source>
</evidence>
<dbReference type="GO" id="GO:0005886">
    <property type="term" value="C:plasma membrane"/>
    <property type="evidence" value="ECO:0007669"/>
    <property type="project" value="TreeGrafter"/>
</dbReference>
<dbReference type="GO" id="GO:1902600">
    <property type="term" value="P:proton transmembrane transport"/>
    <property type="evidence" value="ECO:0007669"/>
    <property type="project" value="TreeGrafter"/>
</dbReference>
<dbReference type="EMBL" id="MPIN01000009">
    <property type="protein sequence ID" value="OJH36956.1"/>
    <property type="molecule type" value="Genomic_DNA"/>
</dbReference>
<dbReference type="InterPro" id="IPR006068">
    <property type="entry name" value="ATPase_P-typ_cation-transptr_C"/>
</dbReference>
<protein>
    <submittedName>
        <fullName evidence="14">Cation transporter</fullName>
    </submittedName>
</protein>
<dbReference type="SFLD" id="SFLDG00002">
    <property type="entry name" value="C1.7:_P-type_atpase_like"/>
    <property type="match status" value="1"/>
</dbReference>
<feature type="transmembrane region" description="Helical" evidence="12">
    <location>
        <begin position="743"/>
        <end position="762"/>
    </location>
</feature>
<dbReference type="SFLD" id="SFLDS00003">
    <property type="entry name" value="Haloacid_Dehalogenase"/>
    <property type="match status" value="1"/>
</dbReference>
<dbReference type="GO" id="GO:0030007">
    <property type="term" value="P:intracellular potassium ion homeostasis"/>
    <property type="evidence" value="ECO:0007669"/>
    <property type="project" value="TreeGrafter"/>
</dbReference>
<name>A0A1L9B3Z9_9BACT</name>
<keyword evidence="4 12" id="KW-0812">Transmembrane</keyword>
<dbReference type="NCBIfam" id="TIGR01494">
    <property type="entry name" value="ATPase_P-type"/>
    <property type="match status" value="2"/>
</dbReference>
<dbReference type="AlphaFoldDB" id="A0A1L9B3Z9"/>
<dbReference type="RefSeq" id="WP_071902106.1">
    <property type="nucleotide sequence ID" value="NZ_MPIN01000009.1"/>
</dbReference>
<keyword evidence="10 12" id="KW-0472">Membrane</keyword>
<evidence type="ECO:0000256" key="10">
    <source>
        <dbReference type="ARBA" id="ARBA00023136"/>
    </source>
</evidence>
<proteinExistence type="inferred from homology"/>
<evidence type="ECO:0000256" key="11">
    <source>
        <dbReference type="SAM" id="MobiDB-lite"/>
    </source>
</evidence>
<gene>
    <name evidence="14" type="ORF">BON30_31190</name>
</gene>
<dbReference type="InterPro" id="IPR008250">
    <property type="entry name" value="ATPase_P-typ_transduc_dom_A_sf"/>
</dbReference>
<keyword evidence="3" id="KW-0597">Phosphoprotein</keyword>
<dbReference type="Pfam" id="PF00690">
    <property type="entry name" value="Cation_ATPase_N"/>
    <property type="match status" value="1"/>
</dbReference>
<feature type="transmembrane region" description="Helical" evidence="12">
    <location>
        <begin position="893"/>
        <end position="913"/>
    </location>
</feature>
<dbReference type="GO" id="GO:0006883">
    <property type="term" value="P:intracellular sodium ion homeostasis"/>
    <property type="evidence" value="ECO:0007669"/>
    <property type="project" value="TreeGrafter"/>
</dbReference>
<keyword evidence="5" id="KW-0547">Nucleotide-binding</keyword>
<dbReference type="PROSITE" id="PS00154">
    <property type="entry name" value="ATPASE_E1_E2"/>
    <property type="match status" value="1"/>
</dbReference>
<dbReference type="Pfam" id="PF13246">
    <property type="entry name" value="Cation_ATPase"/>
    <property type="match status" value="1"/>
</dbReference>
<reference evidence="15" key="1">
    <citation type="submission" date="2016-11" db="EMBL/GenBank/DDBJ databases">
        <authorList>
            <person name="Shukria A."/>
            <person name="Stevens D.C."/>
        </authorList>
    </citation>
    <scope>NUCLEOTIDE SEQUENCE [LARGE SCALE GENOMIC DNA]</scope>
    <source>
        <strain evidence="15">Cbfe23</strain>
    </source>
</reference>
<dbReference type="PRINTS" id="PR00120">
    <property type="entry name" value="HATPASE"/>
</dbReference>
<dbReference type="GO" id="GO:0005524">
    <property type="term" value="F:ATP binding"/>
    <property type="evidence" value="ECO:0007669"/>
    <property type="project" value="UniProtKB-KW"/>
</dbReference>
<dbReference type="Pfam" id="PF00689">
    <property type="entry name" value="Cation_ATPase_C"/>
    <property type="match status" value="1"/>
</dbReference>
<keyword evidence="15" id="KW-1185">Reference proteome</keyword>
<dbReference type="InterPro" id="IPR023298">
    <property type="entry name" value="ATPase_P-typ_TM_dom_sf"/>
</dbReference>
<dbReference type="GO" id="GO:0012505">
    <property type="term" value="C:endomembrane system"/>
    <property type="evidence" value="ECO:0007669"/>
    <property type="project" value="UniProtKB-SubCell"/>
</dbReference>
<dbReference type="Proteomes" id="UP000182229">
    <property type="component" value="Unassembled WGS sequence"/>
</dbReference>
<comment type="similarity">
    <text evidence="2">Belongs to the cation transport ATPase (P-type) (TC 3.A.3) family. Type IIA subfamily.</text>
</comment>
<dbReference type="Pfam" id="PF00122">
    <property type="entry name" value="E1-E2_ATPase"/>
    <property type="match status" value="1"/>
</dbReference>
<dbReference type="InterPro" id="IPR023214">
    <property type="entry name" value="HAD_sf"/>
</dbReference>
<dbReference type="FunFam" id="2.70.150.10:FF:000160">
    <property type="entry name" value="Sarcoplasmic/endoplasmic reticulum calcium ATPase 1"/>
    <property type="match status" value="1"/>
</dbReference>
<reference evidence="14 15" key="2">
    <citation type="submission" date="2016-12" db="EMBL/GenBank/DDBJ databases">
        <title>Draft Genome Sequence of Cystobacter ferrugineus Strain Cbfe23.</title>
        <authorList>
            <person name="Akbar S."/>
            <person name="Dowd S.E."/>
            <person name="Stevens D.C."/>
        </authorList>
    </citation>
    <scope>NUCLEOTIDE SEQUENCE [LARGE SCALE GENOMIC DNA]</scope>
    <source>
        <strain evidence="14 15">Cbfe23</strain>
    </source>
</reference>
<feature type="transmembrane region" description="Helical" evidence="12">
    <location>
        <begin position="292"/>
        <end position="317"/>
    </location>
</feature>
<organism evidence="14 15">
    <name type="scientific">Cystobacter ferrugineus</name>
    <dbReference type="NCBI Taxonomy" id="83449"/>
    <lineage>
        <taxon>Bacteria</taxon>
        <taxon>Pseudomonadati</taxon>
        <taxon>Myxococcota</taxon>
        <taxon>Myxococcia</taxon>
        <taxon>Myxococcales</taxon>
        <taxon>Cystobacterineae</taxon>
        <taxon>Archangiaceae</taxon>
        <taxon>Cystobacter</taxon>
    </lineage>
</organism>
<evidence type="ECO:0000313" key="15">
    <source>
        <dbReference type="Proteomes" id="UP000182229"/>
    </source>
</evidence>
<dbReference type="GO" id="GO:1990573">
    <property type="term" value="P:potassium ion import across plasma membrane"/>
    <property type="evidence" value="ECO:0007669"/>
    <property type="project" value="TreeGrafter"/>
</dbReference>
<dbReference type="InterPro" id="IPR044492">
    <property type="entry name" value="P_typ_ATPase_HD_dom"/>
</dbReference>
<evidence type="ECO:0000259" key="13">
    <source>
        <dbReference type="SMART" id="SM00831"/>
    </source>
</evidence>
<dbReference type="Gene3D" id="1.20.1110.10">
    <property type="entry name" value="Calcium-transporting ATPase, transmembrane domain"/>
    <property type="match status" value="1"/>
</dbReference>
<dbReference type="InterPro" id="IPR018303">
    <property type="entry name" value="ATPase_P-typ_P_site"/>
</dbReference>
<dbReference type="SUPFAM" id="SSF81653">
    <property type="entry name" value="Calcium ATPase, transduction domain A"/>
    <property type="match status" value="1"/>
</dbReference>
<dbReference type="InterPro" id="IPR004014">
    <property type="entry name" value="ATPase_P-typ_cation-transptr_N"/>
</dbReference>
<feature type="transmembrane region" description="Helical" evidence="12">
    <location>
        <begin position="82"/>
        <end position="115"/>
    </location>
</feature>
<evidence type="ECO:0000256" key="6">
    <source>
        <dbReference type="ARBA" id="ARBA00022840"/>
    </source>
</evidence>
<dbReference type="InterPro" id="IPR001757">
    <property type="entry name" value="P_typ_ATPase"/>
</dbReference>
<dbReference type="STRING" id="83449.BON30_31190"/>
<dbReference type="GO" id="GO:0005391">
    <property type="term" value="F:P-type sodium:potassium-exchanging transporter activity"/>
    <property type="evidence" value="ECO:0007669"/>
    <property type="project" value="TreeGrafter"/>
</dbReference>
<dbReference type="SFLD" id="SFLDF00027">
    <property type="entry name" value="p-type_atpase"/>
    <property type="match status" value="1"/>
</dbReference>
<dbReference type="InterPro" id="IPR050510">
    <property type="entry name" value="Cation_transp_ATPase_P-type"/>
</dbReference>
<dbReference type="SUPFAM" id="SSF56784">
    <property type="entry name" value="HAD-like"/>
    <property type="match status" value="1"/>
</dbReference>
<feature type="region of interest" description="Disordered" evidence="11">
    <location>
        <begin position="1"/>
        <end position="28"/>
    </location>
</feature>
<evidence type="ECO:0000256" key="8">
    <source>
        <dbReference type="ARBA" id="ARBA00022967"/>
    </source>
</evidence>
<dbReference type="PANTHER" id="PTHR43294:SF20">
    <property type="entry name" value="P-TYPE ATPASE"/>
    <property type="match status" value="1"/>
</dbReference>
<feature type="transmembrane region" description="Helical" evidence="12">
    <location>
        <begin position="783"/>
        <end position="805"/>
    </location>
</feature>
<keyword evidence="7" id="KW-0460">Magnesium</keyword>
<dbReference type="GO" id="GO:0016887">
    <property type="term" value="F:ATP hydrolysis activity"/>
    <property type="evidence" value="ECO:0007669"/>
    <property type="project" value="InterPro"/>
</dbReference>
<feature type="transmembrane region" description="Helical" evidence="12">
    <location>
        <begin position="825"/>
        <end position="845"/>
    </location>
</feature>
<feature type="transmembrane region" description="Helical" evidence="12">
    <location>
        <begin position="702"/>
        <end position="723"/>
    </location>
</feature>
<evidence type="ECO:0000256" key="12">
    <source>
        <dbReference type="SAM" id="Phobius"/>
    </source>
</evidence>
<evidence type="ECO:0000256" key="2">
    <source>
        <dbReference type="ARBA" id="ARBA00005675"/>
    </source>
</evidence>
<keyword evidence="8" id="KW-1278">Translocase</keyword>
<feature type="transmembrane region" description="Helical" evidence="12">
    <location>
        <begin position="857"/>
        <end position="878"/>
    </location>
</feature>
<feature type="transmembrane region" description="Helical" evidence="12">
    <location>
        <begin position="265"/>
        <end position="286"/>
    </location>
</feature>
<evidence type="ECO:0000256" key="1">
    <source>
        <dbReference type="ARBA" id="ARBA00004127"/>
    </source>
</evidence>
<dbReference type="Gene3D" id="3.40.50.1000">
    <property type="entry name" value="HAD superfamily/HAD-like"/>
    <property type="match status" value="1"/>
</dbReference>
<comment type="subcellular location">
    <subcellularLocation>
        <location evidence="1">Endomembrane system</location>
        <topology evidence="1">Multi-pass membrane protein</topology>
    </subcellularLocation>
</comment>
<evidence type="ECO:0000256" key="7">
    <source>
        <dbReference type="ARBA" id="ARBA00022842"/>
    </source>
</evidence>
<dbReference type="OrthoDB" id="9763278at2"/>
<dbReference type="SMART" id="SM00831">
    <property type="entry name" value="Cation_ATPase_N"/>
    <property type="match status" value="1"/>
</dbReference>
<dbReference type="InterPro" id="IPR023299">
    <property type="entry name" value="ATPase_P-typ_cyto_dom_N"/>
</dbReference>
<feature type="domain" description="Cation-transporting P-type ATPase N-terminal" evidence="13">
    <location>
        <begin position="25"/>
        <end position="98"/>
    </location>
</feature>
<comment type="caution">
    <text evidence="14">The sequence shown here is derived from an EMBL/GenBank/DDBJ whole genome shotgun (WGS) entry which is preliminary data.</text>
</comment>
<dbReference type="SUPFAM" id="SSF81665">
    <property type="entry name" value="Calcium ATPase, transmembrane domain M"/>
    <property type="match status" value="1"/>
</dbReference>
<evidence type="ECO:0000256" key="4">
    <source>
        <dbReference type="ARBA" id="ARBA00022692"/>
    </source>
</evidence>
<dbReference type="Pfam" id="PF08282">
    <property type="entry name" value="Hydrolase_3"/>
    <property type="match status" value="1"/>
</dbReference>
<evidence type="ECO:0000256" key="3">
    <source>
        <dbReference type="ARBA" id="ARBA00022553"/>
    </source>
</evidence>
<dbReference type="InterPro" id="IPR036412">
    <property type="entry name" value="HAD-like_sf"/>
</dbReference>
<sequence>MQHPMTTQEQTGPRPPPGTSEHTAPWHALPPESVLSRVESTEAGLTHEQARERLARHGPNVLERERGDGVLTLLWRQVNSPLIWVLIASAVLAVLLGKVTDGLVVAAVVVLNTLVGFVQEYRAGKAIEALSQMVPQTTPVLRDGHKQSVPAADLVPGDVVHLESGDRVPADLRLLHARNLQIEEAALTGESVPSRKQVDAVAADAELGDRASVAFGGTMVTSGAATAVVVATGGATELGRISHLLEQATDLRTPMTLALEHIGKLITGAIIVLSGVLLGVGLLRGYDLSEAVLVAITLAVAAIPEGLPAIVTIAMAIGVQRMAARRAVIRKLPAVETLGSTTVICTDKTGTLTRNEMTVQAVWTPRGRYTLSGVGYAPQGQLQVEGQPVEQPPEDVRALLLAGALCNDAALHSREGRWEMTGDPTEGALVVAAEKVGLRMEAERTRHVRVDAIPFESEHQFMATLHAGEPGGRRILLKGAPEVVLRRCALESGPEPVLAEVERLARQGMRVLAVAQKAAPSAGDDLRMEDVEGGFTLLGLEGMIDPPREEALAAVKACHTAGIRVKMMTGDHQATAEAIGVQLGIHAPDRPGMTGARLSTLDDARMAEIVADTNVFARVAPEHKLRLVRALQAKGQVVAMTGDGVNDAPALKQANIGVAMGITGTAVSKEAADLVLTDDNFASIVAAVEEGRRVYDNLIKSLAFVLPTNLGLALILMFGVAFFPIQHVEGESVPLMAMLPTQLLWINLVATVTLALPLAFEVRERDVMQRPPRAPDAPVLSHFVVMRTGLVALLMAAGALGLFLWVYRQDGAGQSTRALARAQTMAVNTVISFQIFYLWLCRTLVGSLRSVGLFSNRTLFVGIGILVLLQAAFMYVPFLQRLFGSAALSLEDVGLSVLAGMVVLPVVGLEKWLRSRGK</sequence>
<dbReference type="PRINTS" id="PR00119">
    <property type="entry name" value="CATATPASE"/>
</dbReference>
<dbReference type="GO" id="GO:0036376">
    <property type="term" value="P:sodium ion export across plasma membrane"/>
    <property type="evidence" value="ECO:0007669"/>
    <property type="project" value="TreeGrafter"/>
</dbReference>
<dbReference type="PANTHER" id="PTHR43294">
    <property type="entry name" value="SODIUM/POTASSIUM-TRANSPORTING ATPASE SUBUNIT ALPHA"/>
    <property type="match status" value="1"/>
</dbReference>
<dbReference type="SUPFAM" id="SSF81660">
    <property type="entry name" value="Metal cation-transporting ATPase, ATP-binding domain N"/>
    <property type="match status" value="1"/>
</dbReference>
<dbReference type="FunFam" id="3.40.50.1000:FF:000028">
    <property type="entry name" value="Calcium-transporting P-type ATPase, putative"/>
    <property type="match status" value="1"/>
</dbReference>
<keyword evidence="9 12" id="KW-1133">Transmembrane helix</keyword>
<evidence type="ECO:0000256" key="9">
    <source>
        <dbReference type="ARBA" id="ARBA00022989"/>
    </source>
</evidence>